<evidence type="ECO:0000259" key="1">
    <source>
        <dbReference type="Pfam" id="PF09995"/>
    </source>
</evidence>
<dbReference type="OrthoDB" id="5498485at2"/>
<dbReference type="Proteomes" id="UP000295334">
    <property type="component" value="Unassembled WGS sequence"/>
</dbReference>
<dbReference type="GO" id="GO:0016491">
    <property type="term" value="F:oxidoreductase activity"/>
    <property type="evidence" value="ECO:0007669"/>
    <property type="project" value="InterPro"/>
</dbReference>
<dbReference type="InterPro" id="IPR018713">
    <property type="entry name" value="MPAB/Lcp_cat_dom"/>
</dbReference>
<sequence length="258" mass="29629">MQGFVADHSIVRRIWSRSETVLFIFAGAAAEFALNKAVDWLYFTGRLPADPLGRLFSTVQYARRIVFAPEDKALAAIDQITNIHRAVEAARGSVIPDWAYRDVLYLLIHYSVASYELLERPLTDEEKDELYAVFLRIGERMGLPGLPQTYAEWLPSRAAHLRQDLARSRWTDDLYLQYRKHLGALRYWLVRELQGILVPEIVRQMLGLKRSLFVRASVPLYKLCYRVGLDRPIKAILLPEEYKKDVAALDRVPGNANA</sequence>
<organism evidence="2 3">
    <name type="scientific">Flaviaesturariibacter flavus</name>
    <dbReference type="NCBI Taxonomy" id="2502780"/>
    <lineage>
        <taxon>Bacteria</taxon>
        <taxon>Pseudomonadati</taxon>
        <taxon>Bacteroidota</taxon>
        <taxon>Chitinophagia</taxon>
        <taxon>Chitinophagales</taxon>
        <taxon>Chitinophagaceae</taxon>
        <taxon>Flaviaestuariibacter</taxon>
    </lineage>
</organism>
<dbReference type="AlphaFoldDB" id="A0A4R1B3L3"/>
<name>A0A4R1B3L3_9BACT</name>
<comment type="caution">
    <text evidence="2">The sequence shown here is derived from an EMBL/GenBank/DDBJ whole genome shotgun (WGS) entry which is preliminary data.</text>
</comment>
<evidence type="ECO:0000313" key="3">
    <source>
        <dbReference type="Proteomes" id="UP000295334"/>
    </source>
</evidence>
<keyword evidence="3" id="KW-1185">Reference proteome</keyword>
<evidence type="ECO:0000313" key="2">
    <source>
        <dbReference type="EMBL" id="TCJ12441.1"/>
    </source>
</evidence>
<reference evidence="2 3" key="1">
    <citation type="submission" date="2019-03" db="EMBL/GenBank/DDBJ databases">
        <authorList>
            <person name="Kim M.K.M."/>
        </authorList>
    </citation>
    <scope>NUCLEOTIDE SEQUENCE [LARGE SCALE GENOMIC DNA]</scope>
    <source>
        <strain evidence="2 3">17J68-12</strain>
    </source>
</reference>
<gene>
    <name evidence="2" type="ORF">EPD60_14285</name>
</gene>
<dbReference type="Pfam" id="PF09995">
    <property type="entry name" value="MPAB_Lcp_cat"/>
    <property type="match status" value="1"/>
</dbReference>
<accession>A0A4R1B3L3</accession>
<proteinExistence type="predicted"/>
<protein>
    <submittedName>
        <fullName evidence="2">DUF2236 domain-containing protein</fullName>
    </submittedName>
</protein>
<feature type="domain" description="ER-bound oxygenase mpaB/mpaB'/Rubber oxygenase catalytic" evidence="1">
    <location>
        <begin position="40"/>
        <end position="213"/>
    </location>
</feature>
<dbReference type="RefSeq" id="WP_131450200.1">
    <property type="nucleotide sequence ID" value="NZ_SJZI01000050.1"/>
</dbReference>
<dbReference type="EMBL" id="SJZI01000050">
    <property type="protein sequence ID" value="TCJ12441.1"/>
    <property type="molecule type" value="Genomic_DNA"/>
</dbReference>